<evidence type="ECO:0000256" key="2">
    <source>
        <dbReference type="ARBA" id="ARBA00010312"/>
    </source>
</evidence>
<sequence length="774" mass="85389">MNDPSRNIRKTITASHWGAGVVETVGGRIQSVAPYRDDPHPSRINENIADSLQGTARVLRPSIREGYLRNGPLSRLGERGKDRYVEVSWDAALNLVSEELLRVRSTHGNEAIFAGSYGWASAGRFHHAQGQLKRFLNAFGGSVRSEGNYSFNAALVLMPHIVGNFRDHVKQATRWRTVAKEGRLVVMFGGLPLRNAQVGSGGVGKHRLRRELENCVQAGVRFINISPFRGDAEDFLEAEWLPPTPGSDTAIMMGMAHTLLTEGLVDQSFLDRYTVGFEKVASYLRGEPDGQPKDADWAAKQSGLPAMRIRTLAREMAAQRTLICTAAALQRADYGEQPLWMTVALASMLGQVGLPGGGYGIAYASEATMGCVDRPIGWPAFPQGENPVDTYIPVAMIADMLLHPGEAYEYNGQKMQFPDARLVWWAGGNPFHHHQDLNRLRQAFQRPETIIVNEINWTATARHADIVLPVAAPLERTDFCGGTQDNSLIPMPQAVSAPGEARCEYDIYCDLEKRLGLGVQFSEGLSSSDWLERMWSELQVNAERSGIELPDWEDFLSGDVIELEDRNKDAVFLSDFRSEPTRFPLATPSGRIELASDVIAGFGYSDCPGHPTWFPPRAWQSSTAQQFPLSLLSGQPETRLHSQLDNGAFSLSRKVKGREPILIHPQDAEARDIAHGNIVEVVNEYGRCLAGAVVTNQIRPGVVFLCTGAWYDPDFSAPDSRDRHGNPNVLTHDLRTSRLAQGPASHSARVEIAKFKESVPRIEVFDAPVITNLA</sequence>
<dbReference type="Pfam" id="PF18364">
    <property type="entry name" value="Molybdopterin_N"/>
    <property type="match status" value="1"/>
</dbReference>
<feature type="domain" description="Molybdopterin oxidoreductase N-terminal" evidence="9">
    <location>
        <begin position="13"/>
        <end position="51"/>
    </location>
</feature>
<dbReference type="GO" id="GO:0009055">
    <property type="term" value="F:electron transfer activity"/>
    <property type="evidence" value="ECO:0007669"/>
    <property type="project" value="TreeGrafter"/>
</dbReference>
<dbReference type="InterPro" id="IPR041460">
    <property type="entry name" value="Molybdopterin_N"/>
</dbReference>
<dbReference type="GO" id="GO:0030151">
    <property type="term" value="F:molybdenum ion binding"/>
    <property type="evidence" value="ECO:0007669"/>
    <property type="project" value="TreeGrafter"/>
</dbReference>
<dbReference type="GO" id="GO:0043546">
    <property type="term" value="F:molybdopterin cofactor binding"/>
    <property type="evidence" value="ECO:0007669"/>
    <property type="project" value="InterPro"/>
</dbReference>
<dbReference type="Gene3D" id="3.40.228.10">
    <property type="entry name" value="Dimethylsulfoxide Reductase, domain 2"/>
    <property type="match status" value="1"/>
</dbReference>
<comment type="cofactor">
    <cofactor evidence="1">
        <name>Mo-bis(molybdopterin guanine dinucleotide)</name>
        <dbReference type="ChEBI" id="CHEBI:60539"/>
    </cofactor>
</comment>
<evidence type="ECO:0000259" key="8">
    <source>
        <dbReference type="Pfam" id="PF01568"/>
    </source>
</evidence>
<dbReference type="InterPro" id="IPR050612">
    <property type="entry name" value="Prok_Mopterin_Oxidored"/>
</dbReference>
<dbReference type="Pfam" id="PF00384">
    <property type="entry name" value="Molybdopterin"/>
    <property type="match status" value="1"/>
</dbReference>
<dbReference type="OrthoDB" id="9815647at2"/>
<dbReference type="GO" id="GO:0030288">
    <property type="term" value="C:outer membrane-bounded periplasmic space"/>
    <property type="evidence" value="ECO:0007669"/>
    <property type="project" value="TreeGrafter"/>
</dbReference>
<dbReference type="SUPFAM" id="SSF53706">
    <property type="entry name" value="Formate dehydrogenase/DMSO reductase, domains 1-3"/>
    <property type="match status" value="1"/>
</dbReference>
<evidence type="ECO:0000259" key="9">
    <source>
        <dbReference type="Pfam" id="PF18364"/>
    </source>
</evidence>
<dbReference type="Gene3D" id="3.90.55.10">
    <property type="entry name" value="Dimethylsulfoxide Reductase, domain 3"/>
    <property type="match status" value="1"/>
</dbReference>
<dbReference type="InterPro" id="IPR006655">
    <property type="entry name" value="Mopterin_OxRdtase_prok_CS"/>
</dbReference>
<dbReference type="AlphaFoldDB" id="A0A1U9UV74"/>
<evidence type="ECO:0000256" key="3">
    <source>
        <dbReference type="ARBA" id="ARBA00022505"/>
    </source>
</evidence>
<evidence type="ECO:0000256" key="1">
    <source>
        <dbReference type="ARBA" id="ARBA00001942"/>
    </source>
</evidence>
<reference evidence="11" key="1">
    <citation type="submission" date="2017-02" db="EMBL/GenBank/DDBJ databases">
        <title>Complete genome sequence of Cupriavidus necator strain NH9, a 3-chlorobenzoate degrader.</title>
        <authorList>
            <person name="Moriuchi R."/>
            <person name="Dohra H."/>
            <person name="Ogawa N."/>
        </authorList>
    </citation>
    <scope>NUCLEOTIDE SEQUENCE [LARGE SCALE GENOMIC DNA]</scope>
    <source>
        <strain evidence="11">NH9</strain>
    </source>
</reference>
<dbReference type="EMBL" id="CP017758">
    <property type="protein sequence ID" value="AQV96588.1"/>
    <property type="molecule type" value="Genomic_DNA"/>
</dbReference>
<evidence type="ECO:0000313" key="10">
    <source>
        <dbReference type="EMBL" id="AQV96588.1"/>
    </source>
</evidence>
<dbReference type="RefSeq" id="WP_078199050.1">
    <property type="nucleotide sequence ID" value="NZ_CP017758.1"/>
</dbReference>
<proteinExistence type="inferred from homology"/>
<dbReference type="Gene3D" id="3.40.50.740">
    <property type="match status" value="1"/>
</dbReference>
<dbReference type="CDD" id="cd02793">
    <property type="entry name" value="MopB_CT_DMSOR-BSOR-TMAOR"/>
    <property type="match status" value="1"/>
</dbReference>
<evidence type="ECO:0008006" key="12">
    <source>
        <dbReference type="Google" id="ProtNLM"/>
    </source>
</evidence>
<protein>
    <recommendedName>
        <fullName evidence="12">Biotin sulfoxide reductase</fullName>
    </recommendedName>
</protein>
<accession>A0A1U9UV74</accession>
<keyword evidence="3" id="KW-0500">Molybdenum</keyword>
<keyword evidence="4" id="KW-0479">Metal-binding</keyword>
<organism evidence="10 11">
    <name type="scientific">Cupriavidus necator</name>
    <name type="common">Alcaligenes eutrophus</name>
    <name type="synonym">Ralstonia eutropha</name>
    <dbReference type="NCBI Taxonomy" id="106590"/>
    <lineage>
        <taxon>Bacteria</taxon>
        <taxon>Pseudomonadati</taxon>
        <taxon>Pseudomonadota</taxon>
        <taxon>Betaproteobacteria</taxon>
        <taxon>Burkholderiales</taxon>
        <taxon>Burkholderiaceae</taxon>
        <taxon>Cupriavidus</taxon>
    </lineage>
</organism>
<dbReference type="InterPro" id="IPR041954">
    <property type="entry name" value="CT_DMSOR/BSOR/TMAOR"/>
</dbReference>
<evidence type="ECO:0000256" key="6">
    <source>
        <dbReference type="ARBA" id="ARBA00023002"/>
    </source>
</evidence>
<dbReference type="InterPro" id="IPR006656">
    <property type="entry name" value="Mopterin_OxRdtase"/>
</dbReference>
<name>A0A1U9UV74_CUPNE</name>
<keyword evidence="5" id="KW-0574">Periplasm</keyword>
<dbReference type="Proteomes" id="UP000189627">
    <property type="component" value="Chromosome 2"/>
</dbReference>
<keyword evidence="6" id="KW-0560">Oxidoreductase</keyword>
<dbReference type="InterPro" id="IPR009010">
    <property type="entry name" value="Asp_de-COase-like_dom_sf"/>
</dbReference>
<dbReference type="KEGG" id="cuh:BJN34_22235"/>
<dbReference type="InterPro" id="IPR006657">
    <property type="entry name" value="MoPterin_dinucl-bd_dom"/>
</dbReference>
<evidence type="ECO:0000313" key="11">
    <source>
        <dbReference type="Proteomes" id="UP000189627"/>
    </source>
</evidence>
<comment type="similarity">
    <text evidence="2">Belongs to the prokaryotic molybdopterin-containing oxidoreductase family.</text>
</comment>
<evidence type="ECO:0000256" key="4">
    <source>
        <dbReference type="ARBA" id="ARBA00022723"/>
    </source>
</evidence>
<dbReference type="Pfam" id="PF01568">
    <property type="entry name" value="Molydop_binding"/>
    <property type="match status" value="1"/>
</dbReference>
<dbReference type="PROSITE" id="PS00490">
    <property type="entry name" value="MOLYBDOPTERIN_PROK_2"/>
    <property type="match status" value="1"/>
</dbReference>
<dbReference type="GO" id="GO:0016491">
    <property type="term" value="F:oxidoreductase activity"/>
    <property type="evidence" value="ECO:0007669"/>
    <property type="project" value="UniProtKB-KW"/>
</dbReference>
<dbReference type="GO" id="GO:0009061">
    <property type="term" value="P:anaerobic respiration"/>
    <property type="evidence" value="ECO:0007669"/>
    <property type="project" value="TreeGrafter"/>
</dbReference>
<dbReference type="PANTHER" id="PTHR43742:SF10">
    <property type="entry name" value="TRIMETHYLAMINE-N-OXIDE REDUCTASE 2"/>
    <property type="match status" value="1"/>
</dbReference>
<gene>
    <name evidence="10" type="ORF">BJN34_22235</name>
</gene>
<evidence type="ECO:0000259" key="7">
    <source>
        <dbReference type="Pfam" id="PF00384"/>
    </source>
</evidence>
<dbReference type="Gene3D" id="2.40.40.20">
    <property type="match status" value="1"/>
</dbReference>
<dbReference type="SUPFAM" id="SSF50692">
    <property type="entry name" value="ADC-like"/>
    <property type="match status" value="1"/>
</dbReference>
<dbReference type="PANTHER" id="PTHR43742">
    <property type="entry name" value="TRIMETHYLAMINE-N-OXIDE REDUCTASE"/>
    <property type="match status" value="1"/>
</dbReference>
<evidence type="ECO:0000256" key="5">
    <source>
        <dbReference type="ARBA" id="ARBA00022764"/>
    </source>
</evidence>
<feature type="domain" description="Molybdopterin dinucleotide-binding" evidence="8">
    <location>
        <begin position="629"/>
        <end position="747"/>
    </location>
</feature>
<feature type="domain" description="Molybdopterin oxidoreductase" evidence="7">
    <location>
        <begin position="57"/>
        <end position="513"/>
    </location>
</feature>